<organism evidence="3 4">
    <name type="scientific">Desulforapulum autotrophicum (strain ATCC 43914 / DSM 3382 / VKM B-1955 / HRM2)</name>
    <name type="common">Desulfobacterium autotrophicum</name>
    <dbReference type="NCBI Taxonomy" id="177437"/>
    <lineage>
        <taxon>Bacteria</taxon>
        <taxon>Pseudomonadati</taxon>
        <taxon>Thermodesulfobacteriota</taxon>
        <taxon>Desulfobacteria</taxon>
        <taxon>Desulfobacterales</taxon>
        <taxon>Desulfobacteraceae</taxon>
        <taxon>Desulforapulum</taxon>
    </lineage>
</organism>
<keyword evidence="4" id="KW-1185">Reference proteome</keyword>
<gene>
    <name evidence="3" type="ordered locus">HRM2_08280</name>
</gene>
<proteinExistence type="predicted"/>
<dbReference type="eggNOG" id="COG3115">
    <property type="taxonomic scope" value="Bacteria"/>
</dbReference>
<evidence type="ECO:0000313" key="3">
    <source>
        <dbReference type="EMBL" id="ACN13941.1"/>
    </source>
</evidence>
<reference evidence="3 4" key="1">
    <citation type="journal article" date="2009" name="Environ. Microbiol.">
        <title>Genome sequence of Desulfobacterium autotrophicum HRM2, a marine sulfate reducer oxidizing organic carbon completely to carbon dioxide.</title>
        <authorList>
            <person name="Strittmatter A.W."/>
            <person name="Liesegang H."/>
            <person name="Rabus R."/>
            <person name="Decker I."/>
            <person name="Amann J."/>
            <person name="Andres S."/>
            <person name="Henne A."/>
            <person name="Fricke W.F."/>
            <person name="Martinez-Arias R."/>
            <person name="Bartels D."/>
            <person name="Goesmann A."/>
            <person name="Krause L."/>
            <person name="Puehler A."/>
            <person name="Klenk H.P."/>
            <person name="Richter M."/>
            <person name="Schuler M."/>
            <person name="Gloeckner F.O."/>
            <person name="Meyerdierks A."/>
            <person name="Gottschalk G."/>
            <person name="Amann R."/>
        </authorList>
    </citation>
    <scope>NUCLEOTIDE SEQUENCE [LARGE SCALE GENOMIC DNA]</scope>
    <source>
        <strain evidence="4">ATCC 43914 / DSM 3382 / HRM2</strain>
    </source>
</reference>
<name>C0QJT8_DESAH</name>
<dbReference type="AlphaFoldDB" id="C0QJT8"/>
<keyword evidence="2" id="KW-1133">Transmembrane helix</keyword>
<dbReference type="Proteomes" id="UP000000442">
    <property type="component" value="Chromosome"/>
</dbReference>
<feature type="region of interest" description="Disordered" evidence="1">
    <location>
        <begin position="390"/>
        <end position="410"/>
    </location>
</feature>
<keyword evidence="2" id="KW-0812">Transmembrane</keyword>
<protein>
    <submittedName>
        <fullName evidence="3">Uncharacterized protein</fullName>
    </submittedName>
</protein>
<dbReference type="HOGENOM" id="CLU_456149_0_0_7"/>
<dbReference type="OrthoDB" id="5410518at2"/>
<keyword evidence="2" id="KW-0472">Membrane</keyword>
<evidence type="ECO:0000313" key="4">
    <source>
        <dbReference type="Proteomes" id="UP000000442"/>
    </source>
</evidence>
<accession>C0QJT8</accession>
<dbReference type="EMBL" id="CP001087">
    <property type="protein sequence ID" value="ACN13941.1"/>
    <property type="molecule type" value="Genomic_DNA"/>
</dbReference>
<dbReference type="RefSeq" id="WP_012663181.1">
    <property type="nucleotide sequence ID" value="NC_012108.1"/>
</dbReference>
<dbReference type="KEGG" id="dat:HRM2_08280"/>
<dbReference type="STRING" id="177437.HRM2_08280"/>
<sequence length="598" mass="66399">MKKSWDIVLISAGIILFYLIPGYALEQGEPVNGLSLEGITFFEFDTDKKTDSKKFELKLPVAMETQGLWGPLGQENPVAAYFWERYKESGMKREIEYNPNAEKQFKTPFIRLTAMQSPGTPVKIKLLAPAPHEITMPLSGAGRAGRNIRYQVIKRICNFRVLSSEGDVFLDKSKEKISLVEDKDAMEISWTPSRVEDKYGSKLKAPVVLEINLLYNVKREMIVDGKVHDAWSRKEWIERRVAWLALPVCGQEFGEDDEPIACPGSIHPGSSWKEYTLGPVSLQVPDTWDSKIRNESGRFELGNGLAGINVVRETGGEKQLTFMTEVTERKIKISGLDAVEYSGRVKDGKVRARLILFEDTPSDSKVMGIATILKDEKYREILDASLNSVKIDSGKSDPPDRSAAPISNLPELSDLGKGAYSYSPNNIPQKEYAKAEPAVQAPQTGAVVSVGSVPPDNTVGTGQAATARASLKLRKVKGASDFVGRNEVFQGNGSPDSQLKLEIEVPDRTITSLVLRQADTQKPVWDTIPDNKTWLMAVTQKNKAINRTDGSLQYTPGKGKEKLVLWLQDNHMIAAGKQELELVISFDNNESLIIPMER</sequence>
<feature type="transmembrane region" description="Helical" evidence="2">
    <location>
        <begin position="7"/>
        <end position="25"/>
    </location>
</feature>
<evidence type="ECO:0000256" key="2">
    <source>
        <dbReference type="SAM" id="Phobius"/>
    </source>
</evidence>
<evidence type="ECO:0000256" key="1">
    <source>
        <dbReference type="SAM" id="MobiDB-lite"/>
    </source>
</evidence>